<reference evidence="1 2" key="1">
    <citation type="submission" date="2015-07" db="EMBL/GenBank/DDBJ databases">
        <title>The genome of Habropoda laboriosa.</title>
        <authorList>
            <person name="Pan H."/>
            <person name="Kapheim K."/>
        </authorList>
    </citation>
    <scope>NUCLEOTIDE SEQUENCE [LARGE SCALE GENOMIC DNA]</scope>
    <source>
        <strain evidence="1">0110345459</strain>
    </source>
</reference>
<keyword evidence="2" id="KW-1185">Reference proteome</keyword>
<sequence length="230" mass="25526">MAHSGIQITQINLHHSKSASANLAKNMAAMHTGIALIQEPWLVNNAIRGLSGCGNISYTRSKEKPRTCILVKGLSAILLPQVSCGNVTVIRLKLNLNDGGTLEFLLGSVYMPYDSPDSLGSEMMVLNRGTEPTFMDSRRQEVIDITISSEGMAGLVRNWRISTEPSGSVHRLLPSAEHKHHLGTQPKTHGLRWLQSRSFCYCNQHPNQITYQGRPGNSSVLFEQHHHRRL</sequence>
<protein>
    <submittedName>
        <fullName evidence="1">Uncharacterized protein</fullName>
    </submittedName>
</protein>
<evidence type="ECO:0000313" key="1">
    <source>
        <dbReference type="EMBL" id="KOC70414.1"/>
    </source>
</evidence>
<dbReference type="AlphaFoldDB" id="A0A0L7RHX0"/>
<dbReference type="Gene3D" id="3.60.10.10">
    <property type="entry name" value="Endonuclease/exonuclease/phosphatase"/>
    <property type="match status" value="2"/>
</dbReference>
<proteinExistence type="predicted"/>
<organism evidence="1 2">
    <name type="scientific">Habropoda laboriosa</name>
    <dbReference type="NCBI Taxonomy" id="597456"/>
    <lineage>
        <taxon>Eukaryota</taxon>
        <taxon>Metazoa</taxon>
        <taxon>Ecdysozoa</taxon>
        <taxon>Arthropoda</taxon>
        <taxon>Hexapoda</taxon>
        <taxon>Insecta</taxon>
        <taxon>Pterygota</taxon>
        <taxon>Neoptera</taxon>
        <taxon>Endopterygota</taxon>
        <taxon>Hymenoptera</taxon>
        <taxon>Apocrita</taxon>
        <taxon>Aculeata</taxon>
        <taxon>Apoidea</taxon>
        <taxon>Anthophila</taxon>
        <taxon>Apidae</taxon>
        <taxon>Habropoda</taxon>
    </lineage>
</organism>
<dbReference type="SUPFAM" id="SSF56219">
    <property type="entry name" value="DNase I-like"/>
    <property type="match status" value="1"/>
</dbReference>
<dbReference type="EMBL" id="KQ414590">
    <property type="protein sequence ID" value="KOC70414.1"/>
    <property type="molecule type" value="Genomic_DNA"/>
</dbReference>
<evidence type="ECO:0000313" key="2">
    <source>
        <dbReference type="Proteomes" id="UP000053825"/>
    </source>
</evidence>
<gene>
    <name evidence="1" type="ORF">WH47_02917</name>
</gene>
<dbReference type="InterPro" id="IPR036691">
    <property type="entry name" value="Endo/exonu/phosph_ase_sf"/>
</dbReference>
<name>A0A0L7RHX0_9HYME</name>
<accession>A0A0L7RHX0</accession>
<dbReference type="Proteomes" id="UP000053825">
    <property type="component" value="Unassembled WGS sequence"/>
</dbReference>